<dbReference type="SUPFAM" id="SSF56112">
    <property type="entry name" value="Protein kinase-like (PK-like)"/>
    <property type="match status" value="1"/>
</dbReference>
<dbReference type="AlphaFoldDB" id="A0A0D2PE79"/>
<dbReference type="SMART" id="SM00811">
    <property type="entry name" value="Alpha_kinase"/>
    <property type="match status" value="1"/>
</dbReference>
<dbReference type="Gene3D" id="3.20.200.10">
    <property type="entry name" value="MHCK/EF2 kinase"/>
    <property type="match status" value="1"/>
</dbReference>
<dbReference type="InterPro" id="IPR051852">
    <property type="entry name" value="Alpha-type_PK"/>
</dbReference>
<keyword evidence="1" id="KW-0723">Serine/threonine-protein kinase</keyword>
<dbReference type="Proteomes" id="UP000054270">
    <property type="component" value="Unassembled WGS sequence"/>
</dbReference>
<sequence length="492" mass="54774">MTNSHINAVARASPGVKIGNSSFKIPVISRPVHKYRILIKNVVHRNSPRTKVVCYDPKIIAVEDSTLWLEIKEDIRTLLDNLYTENFGHRVYTLKDFTLRYFASGTSLDDYNSTATFGNIWNETIKNTGLCITDKAVKIRTLEITAFVNYPVISATADQEDSDEEFAGKSTRKSAKRKAASSTLGTSVNPDNLRSKRIAVSGPGFYLTNITPTNVTETAYMSYKTECIISEKNVRWIRSEAMQIYVEQEKIGSGKTKEAFKIRINNSDDLYAGKRFYYIGDGSFTVSKEDNDKHLHDELLRQKVAQKGLEKFNNEIRSNKINAYDIRIADTFLLTVIGGEDDSLTWIVDPLQESFTVIKLSGTNEAGNNVDLMGMTCDAFAHFSLYDSSETCVFVDIQGIQGKSKIGGRTQHGNTLTLFDLMAHSEKKQMGLGDKGIDGIKEFKEQHQCNAICKQLQLPETGAVSNNSAGKATNIDHNSTVQSKGNNGSNDE</sequence>
<keyword evidence="3" id="KW-0547">Nucleotide-binding</keyword>
<evidence type="ECO:0000256" key="6">
    <source>
        <dbReference type="SAM" id="MobiDB-lite"/>
    </source>
</evidence>
<keyword evidence="5" id="KW-0067">ATP-binding</keyword>
<dbReference type="InterPro" id="IPR011009">
    <property type="entry name" value="Kinase-like_dom_sf"/>
</dbReference>
<evidence type="ECO:0000256" key="2">
    <source>
        <dbReference type="ARBA" id="ARBA00022679"/>
    </source>
</evidence>
<evidence type="ECO:0000313" key="9">
    <source>
        <dbReference type="Proteomes" id="UP000054270"/>
    </source>
</evidence>
<keyword evidence="2" id="KW-0808">Transferase</keyword>
<dbReference type="PANTHER" id="PTHR45992">
    <property type="entry name" value="EUKARYOTIC ELONGATION FACTOR 2 KINASE-RELATED"/>
    <property type="match status" value="1"/>
</dbReference>
<feature type="region of interest" description="Disordered" evidence="6">
    <location>
        <begin position="464"/>
        <end position="492"/>
    </location>
</feature>
<dbReference type="InterPro" id="IPR004166">
    <property type="entry name" value="a-kinase_dom"/>
</dbReference>
<evidence type="ECO:0000256" key="3">
    <source>
        <dbReference type="ARBA" id="ARBA00022741"/>
    </source>
</evidence>
<proteinExistence type="predicted"/>
<dbReference type="STRING" id="945553.A0A0D2PE79"/>
<dbReference type="EMBL" id="KN817519">
    <property type="protein sequence ID" value="KJA29094.1"/>
    <property type="molecule type" value="Genomic_DNA"/>
</dbReference>
<dbReference type="GO" id="GO:0005524">
    <property type="term" value="F:ATP binding"/>
    <property type="evidence" value="ECO:0007669"/>
    <property type="project" value="UniProtKB-KW"/>
</dbReference>
<organism evidence="8 9">
    <name type="scientific">Hypholoma sublateritium (strain FD-334 SS-4)</name>
    <dbReference type="NCBI Taxonomy" id="945553"/>
    <lineage>
        <taxon>Eukaryota</taxon>
        <taxon>Fungi</taxon>
        <taxon>Dikarya</taxon>
        <taxon>Basidiomycota</taxon>
        <taxon>Agaricomycotina</taxon>
        <taxon>Agaricomycetes</taxon>
        <taxon>Agaricomycetidae</taxon>
        <taxon>Agaricales</taxon>
        <taxon>Agaricineae</taxon>
        <taxon>Strophariaceae</taxon>
        <taxon>Hypholoma</taxon>
    </lineage>
</organism>
<keyword evidence="9" id="KW-1185">Reference proteome</keyword>
<accession>A0A0D2PE79</accession>
<feature type="domain" description="Alpha-type protein kinase" evidence="7">
    <location>
        <begin position="228"/>
        <end position="461"/>
    </location>
</feature>
<dbReference type="OrthoDB" id="301415at2759"/>
<reference evidence="9" key="1">
    <citation type="submission" date="2014-04" db="EMBL/GenBank/DDBJ databases">
        <title>Evolutionary Origins and Diversification of the Mycorrhizal Mutualists.</title>
        <authorList>
            <consortium name="DOE Joint Genome Institute"/>
            <consortium name="Mycorrhizal Genomics Consortium"/>
            <person name="Kohler A."/>
            <person name="Kuo A."/>
            <person name="Nagy L.G."/>
            <person name="Floudas D."/>
            <person name="Copeland A."/>
            <person name="Barry K.W."/>
            <person name="Cichocki N."/>
            <person name="Veneault-Fourrey C."/>
            <person name="LaButti K."/>
            <person name="Lindquist E.A."/>
            <person name="Lipzen A."/>
            <person name="Lundell T."/>
            <person name="Morin E."/>
            <person name="Murat C."/>
            <person name="Riley R."/>
            <person name="Ohm R."/>
            <person name="Sun H."/>
            <person name="Tunlid A."/>
            <person name="Henrissat B."/>
            <person name="Grigoriev I.V."/>
            <person name="Hibbett D.S."/>
            <person name="Martin F."/>
        </authorList>
    </citation>
    <scope>NUCLEOTIDE SEQUENCE [LARGE SCALE GENOMIC DNA]</scope>
    <source>
        <strain evidence="9">FD-334 SS-4</strain>
    </source>
</reference>
<dbReference type="Pfam" id="PF02816">
    <property type="entry name" value="Alpha_kinase"/>
    <property type="match status" value="1"/>
</dbReference>
<feature type="region of interest" description="Disordered" evidence="6">
    <location>
        <begin position="161"/>
        <end position="188"/>
    </location>
</feature>
<gene>
    <name evidence="8" type="ORF">HYPSUDRAFT_196518</name>
</gene>
<dbReference type="OMA" id="TETAYMS"/>
<dbReference type="CDD" id="cd04515">
    <property type="entry name" value="Alpha_kinase"/>
    <property type="match status" value="1"/>
</dbReference>
<keyword evidence="4" id="KW-0418">Kinase</keyword>
<dbReference type="PROSITE" id="PS51158">
    <property type="entry name" value="ALPHA_KINASE"/>
    <property type="match status" value="1"/>
</dbReference>
<feature type="compositionally biased region" description="Basic residues" evidence="6">
    <location>
        <begin position="170"/>
        <end position="179"/>
    </location>
</feature>
<dbReference type="GO" id="GO:0004674">
    <property type="term" value="F:protein serine/threonine kinase activity"/>
    <property type="evidence" value="ECO:0007669"/>
    <property type="project" value="UniProtKB-KW"/>
</dbReference>
<protein>
    <recommendedName>
        <fullName evidence="7">Alpha-type protein kinase domain-containing protein</fullName>
    </recommendedName>
</protein>
<evidence type="ECO:0000256" key="5">
    <source>
        <dbReference type="ARBA" id="ARBA00022840"/>
    </source>
</evidence>
<evidence type="ECO:0000256" key="4">
    <source>
        <dbReference type="ARBA" id="ARBA00022777"/>
    </source>
</evidence>
<evidence type="ECO:0000259" key="7">
    <source>
        <dbReference type="PROSITE" id="PS51158"/>
    </source>
</evidence>
<name>A0A0D2PE79_HYPSF</name>
<evidence type="ECO:0000256" key="1">
    <source>
        <dbReference type="ARBA" id="ARBA00022527"/>
    </source>
</evidence>
<evidence type="ECO:0000313" key="8">
    <source>
        <dbReference type="EMBL" id="KJA29094.1"/>
    </source>
</evidence>